<name>A0A402A698_9CHLR</name>
<dbReference type="InterPro" id="IPR026935">
    <property type="entry name" value="BtrH_N"/>
</dbReference>
<evidence type="ECO:0000313" key="2">
    <source>
        <dbReference type="EMBL" id="GCE14663.1"/>
    </source>
</evidence>
<feature type="domain" description="Butirosin biosynthesis protein H N-terminal" evidence="1">
    <location>
        <begin position="15"/>
        <end position="140"/>
    </location>
</feature>
<organism evidence="2 3">
    <name type="scientific">Tengunoibacter tsumagoiensis</name>
    <dbReference type="NCBI Taxonomy" id="2014871"/>
    <lineage>
        <taxon>Bacteria</taxon>
        <taxon>Bacillati</taxon>
        <taxon>Chloroflexota</taxon>
        <taxon>Ktedonobacteria</taxon>
        <taxon>Ktedonobacterales</taxon>
        <taxon>Dictyobacteraceae</taxon>
        <taxon>Tengunoibacter</taxon>
    </lineage>
</organism>
<dbReference type="Proteomes" id="UP000287352">
    <property type="component" value="Unassembled WGS sequence"/>
</dbReference>
<dbReference type="AlphaFoldDB" id="A0A402A698"/>
<evidence type="ECO:0000259" key="1">
    <source>
        <dbReference type="Pfam" id="PF14399"/>
    </source>
</evidence>
<evidence type="ECO:0000313" key="3">
    <source>
        <dbReference type="Proteomes" id="UP000287352"/>
    </source>
</evidence>
<proteinExistence type="predicted"/>
<keyword evidence="3" id="KW-1185">Reference proteome</keyword>
<sequence>MNPSQIVYVGNAHYCYANSAAMLLAASGETVSPALIEVLTGVGLGALLIPGAPPLFSMHAPDEGLSQALTLLGYDFIEQTAPPEDPIASLRSQLQQGPVVLGPLDMGHLRYLHDYEYLGGVDHYVLAYELNEQDIHLHDPQGCPYISLDLESFQQAWLAEQISYRRSPYRLWHGPVRQRVVPQEELYSQAISAFQRIYRKAENFTVQRHWLTGATAIHAFAEQLQGAGVRASLISFSLPLGAKRAHDYAAFFKPYHPELARLKSAQSQSFGHLHSLVAQNRWPQSVSELNVLADLEAEFQDCLLQV</sequence>
<dbReference type="OrthoDB" id="8065844at2"/>
<dbReference type="EMBL" id="BIFR01000002">
    <property type="protein sequence ID" value="GCE14663.1"/>
    <property type="molecule type" value="Genomic_DNA"/>
</dbReference>
<gene>
    <name evidence="2" type="primary">yobF</name>
    <name evidence="2" type="ORF">KTT_45220</name>
</gene>
<comment type="caution">
    <text evidence="2">The sequence shown here is derived from an EMBL/GenBank/DDBJ whole genome shotgun (WGS) entry which is preliminary data.</text>
</comment>
<protein>
    <recommendedName>
        <fullName evidence="1">Butirosin biosynthesis protein H N-terminal domain-containing protein</fullName>
    </recommendedName>
</protein>
<reference evidence="3" key="1">
    <citation type="submission" date="2018-12" db="EMBL/GenBank/DDBJ databases">
        <title>Tengunoibacter tsumagoiensis gen. nov., sp. nov., Dictyobacter kobayashii sp. nov., D. alpinus sp. nov., and D. joshuensis sp. nov. and description of Dictyobacteraceae fam. nov. within the order Ktedonobacterales isolated from Tengu-no-mugimeshi.</title>
        <authorList>
            <person name="Wang C.M."/>
            <person name="Zheng Y."/>
            <person name="Sakai Y."/>
            <person name="Toyoda A."/>
            <person name="Minakuchi Y."/>
            <person name="Abe K."/>
            <person name="Yokota A."/>
            <person name="Yabe S."/>
        </authorList>
    </citation>
    <scope>NUCLEOTIDE SEQUENCE [LARGE SCALE GENOMIC DNA]</scope>
    <source>
        <strain evidence="3">Uno3</strain>
    </source>
</reference>
<dbReference type="RefSeq" id="WP_126582213.1">
    <property type="nucleotide sequence ID" value="NZ_BIFR01000002.1"/>
</dbReference>
<dbReference type="Pfam" id="PF14399">
    <property type="entry name" value="BtrH_N"/>
    <property type="match status" value="1"/>
</dbReference>
<accession>A0A402A698</accession>